<dbReference type="PANTHER" id="PTHR42711:SF5">
    <property type="entry name" value="ABC TRANSPORTER ATP-BINDING PROTEIN NATA"/>
    <property type="match status" value="1"/>
</dbReference>
<evidence type="ECO:0000313" key="7">
    <source>
        <dbReference type="Proteomes" id="UP000260812"/>
    </source>
</evidence>
<dbReference type="EMBL" id="QVLV01000032">
    <property type="protein sequence ID" value="RGE56020.1"/>
    <property type="molecule type" value="Genomic_DNA"/>
</dbReference>
<dbReference type="PROSITE" id="PS00211">
    <property type="entry name" value="ABC_TRANSPORTER_1"/>
    <property type="match status" value="1"/>
</dbReference>
<gene>
    <name evidence="6" type="ORF">DXC51_26635</name>
</gene>
<reference evidence="6" key="1">
    <citation type="submission" date="2018-08" db="EMBL/GenBank/DDBJ databases">
        <title>A genome reference for cultivated species of the human gut microbiota.</title>
        <authorList>
            <person name="Zou Y."/>
            <person name="Xue W."/>
            <person name="Luo G."/>
        </authorList>
    </citation>
    <scope>NUCLEOTIDE SEQUENCE [LARGE SCALE GENOMIC DNA]</scope>
    <source>
        <strain evidence="6">TF05-5AC</strain>
    </source>
</reference>
<evidence type="ECO:0000256" key="2">
    <source>
        <dbReference type="ARBA" id="ARBA00022448"/>
    </source>
</evidence>
<dbReference type="PANTHER" id="PTHR42711">
    <property type="entry name" value="ABC TRANSPORTER ATP-BINDING PROTEIN"/>
    <property type="match status" value="1"/>
</dbReference>
<dbReference type="Gene3D" id="3.40.50.300">
    <property type="entry name" value="P-loop containing nucleotide triphosphate hydrolases"/>
    <property type="match status" value="1"/>
</dbReference>
<dbReference type="Pfam" id="PF00005">
    <property type="entry name" value="ABC_tran"/>
    <property type="match status" value="1"/>
</dbReference>
<dbReference type="CDD" id="cd03230">
    <property type="entry name" value="ABC_DR_subfamily_A"/>
    <property type="match status" value="1"/>
</dbReference>
<sequence length="259" mass="29164">MHMDKTLVEIDRLRLDYGSVCAVKDVSFRMKAGEILAVIGPNGSGKTSTVECVEGLRRPTSGSVQVFGVNPLKNRSQVYREMGIQLQEAEYPDKIKVKELCGLFSSFYENPADWHLLLQQLGLGEKAGRAVKKLSGGEKQRLSVLLALLPRPRLLILDELTTGLDPEIRHGLWESLRRIKEAGTGILLVSHYLDEVEALADRLLYLVNGQQEFMGTQEEFRAYVKRKTQGEGWREDMSLEKMYLLISPKTNVVTMEGIL</sequence>
<dbReference type="GO" id="GO:0005524">
    <property type="term" value="F:ATP binding"/>
    <property type="evidence" value="ECO:0007669"/>
    <property type="project" value="UniProtKB-KW"/>
</dbReference>
<keyword evidence="2" id="KW-0813">Transport</keyword>
<comment type="similarity">
    <text evidence="1">Belongs to the ABC transporter superfamily.</text>
</comment>
<dbReference type="InterPro" id="IPR003593">
    <property type="entry name" value="AAA+_ATPase"/>
</dbReference>
<evidence type="ECO:0000256" key="1">
    <source>
        <dbReference type="ARBA" id="ARBA00005417"/>
    </source>
</evidence>
<dbReference type="SMART" id="SM00382">
    <property type="entry name" value="AAA"/>
    <property type="match status" value="1"/>
</dbReference>
<dbReference type="SUPFAM" id="SSF52540">
    <property type="entry name" value="P-loop containing nucleoside triphosphate hydrolases"/>
    <property type="match status" value="1"/>
</dbReference>
<evidence type="ECO:0000256" key="4">
    <source>
        <dbReference type="ARBA" id="ARBA00022840"/>
    </source>
</evidence>
<feature type="domain" description="ABC transporter" evidence="5">
    <location>
        <begin position="8"/>
        <end position="233"/>
    </location>
</feature>
<dbReference type="InterPro" id="IPR027417">
    <property type="entry name" value="P-loop_NTPase"/>
</dbReference>
<proteinExistence type="inferred from homology"/>
<evidence type="ECO:0000256" key="3">
    <source>
        <dbReference type="ARBA" id="ARBA00022741"/>
    </source>
</evidence>
<accession>A0A3E3HW09</accession>
<keyword evidence="3" id="KW-0547">Nucleotide-binding</keyword>
<organism evidence="6 7">
    <name type="scientific">Eisenbergiella massiliensis</name>
    <dbReference type="NCBI Taxonomy" id="1720294"/>
    <lineage>
        <taxon>Bacteria</taxon>
        <taxon>Bacillati</taxon>
        <taxon>Bacillota</taxon>
        <taxon>Clostridia</taxon>
        <taxon>Lachnospirales</taxon>
        <taxon>Lachnospiraceae</taxon>
        <taxon>Eisenbergiella</taxon>
    </lineage>
</organism>
<dbReference type="InterPro" id="IPR017871">
    <property type="entry name" value="ABC_transporter-like_CS"/>
</dbReference>
<dbReference type="InterPro" id="IPR003439">
    <property type="entry name" value="ABC_transporter-like_ATP-bd"/>
</dbReference>
<comment type="caution">
    <text evidence="6">The sequence shown here is derived from an EMBL/GenBank/DDBJ whole genome shotgun (WGS) entry which is preliminary data.</text>
</comment>
<dbReference type="Proteomes" id="UP000260812">
    <property type="component" value="Unassembled WGS sequence"/>
</dbReference>
<evidence type="ECO:0000259" key="5">
    <source>
        <dbReference type="PROSITE" id="PS50893"/>
    </source>
</evidence>
<evidence type="ECO:0000313" key="6">
    <source>
        <dbReference type="EMBL" id="RGE56020.1"/>
    </source>
</evidence>
<dbReference type="GO" id="GO:0016887">
    <property type="term" value="F:ATP hydrolysis activity"/>
    <property type="evidence" value="ECO:0007669"/>
    <property type="project" value="InterPro"/>
</dbReference>
<dbReference type="InterPro" id="IPR050763">
    <property type="entry name" value="ABC_transporter_ATP-binding"/>
</dbReference>
<protein>
    <submittedName>
        <fullName evidence="6">ABC transporter ATP-binding protein</fullName>
    </submittedName>
</protein>
<keyword evidence="4 6" id="KW-0067">ATP-binding</keyword>
<dbReference type="PROSITE" id="PS50893">
    <property type="entry name" value="ABC_TRANSPORTER_2"/>
    <property type="match status" value="1"/>
</dbReference>
<keyword evidence="7" id="KW-1185">Reference proteome</keyword>
<dbReference type="AlphaFoldDB" id="A0A3E3HW09"/>
<name>A0A3E3HW09_9FIRM</name>